<dbReference type="OrthoDB" id="147476at2157"/>
<feature type="domain" description="DUF5615" evidence="1">
    <location>
        <begin position="4"/>
        <end position="93"/>
    </location>
</feature>
<keyword evidence="3" id="KW-1185">Reference proteome</keyword>
<protein>
    <submittedName>
        <fullName evidence="2">rRNA-processing protein FCF1</fullName>
    </submittedName>
</protein>
<dbReference type="AlphaFoldDB" id="A0A8T4GHK9"/>
<dbReference type="RefSeq" id="WP_209486766.1">
    <property type="nucleotide sequence ID" value="NZ_JAGGKQ010000028.1"/>
</dbReference>
<sequence length="111" mass="12402">MEYRVLVDENTSPRVAESLRGKGISAQHVHEALSEGVDDDTIATFAREHGSVVLTHDPDFLDPETRSGVPVCYYSDDTMDSYDIADRVAELIEWVPDPADLPPLTNLNDWE</sequence>
<dbReference type="Pfam" id="PF18480">
    <property type="entry name" value="DUF5615"/>
    <property type="match status" value="1"/>
</dbReference>
<organism evidence="2 3">
    <name type="scientific">Halorubrum alkaliphilum</name>
    <dbReference type="NCBI Taxonomy" id="261290"/>
    <lineage>
        <taxon>Archaea</taxon>
        <taxon>Methanobacteriati</taxon>
        <taxon>Methanobacteriota</taxon>
        <taxon>Stenosarchaea group</taxon>
        <taxon>Halobacteria</taxon>
        <taxon>Halobacteriales</taxon>
        <taxon>Haloferacaceae</taxon>
        <taxon>Halorubrum</taxon>
    </lineage>
</organism>
<evidence type="ECO:0000259" key="1">
    <source>
        <dbReference type="Pfam" id="PF18480"/>
    </source>
</evidence>
<reference evidence="2" key="1">
    <citation type="submission" date="2021-03" db="EMBL/GenBank/DDBJ databases">
        <title>Genomic Encyclopedia of Type Strains, Phase IV (KMG-IV): sequencing the most valuable type-strain genomes for metagenomic binning, comparative biology and taxonomic classification.</title>
        <authorList>
            <person name="Goeker M."/>
        </authorList>
    </citation>
    <scope>NUCLEOTIDE SEQUENCE</scope>
    <source>
        <strain evidence="2">DSM 23564</strain>
    </source>
</reference>
<dbReference type="Proteomes" id="UP000823588">
    <property type="component" value="Unassembled WGS sequence"/>
</dbReference>
<comment type="caution">
    <text evidence="2">The sequence shown here is derived from an EMBL/GenBank/DDBJ whole genome shotgun (WGS) entry which is preliminary data.</text>
</comment>
<name>A0A8T4GHK9_9EURY</name>
<accession>A0A8T4GHK9</accession>
<evidence type="ECO:0000313" key="3">
    <source>
        <dbReference type="Proteomes" id="UP000823588"/>
    </source>
</evidence>
<evidence type="ECO:0000313" key="2">
    <source>
        <dbReference type="EMBL" id="MBP1923726.1"/>
    </source>
</evidence>
<proteinExistence type="predicted"/>
<dbReference type="InterPro" id="IPR029060">
    <property type="entry name" value="PIN-like_dom_sf"/>
</dbReference>
<dbReference type="SUPFAM" id="SSF88723">
    <property type="entry name" value="PIN domain-like"/>
    <property type="match status" value="1"/>
</dbReference>
<gene>
    <name evidence="2" type="ORF">J2751_002771</name>
</gene>
<dbReference type="InterPro" id="IPR041049">
    <property type="entry name" value="DUF5615"/>
</dbReference>
<dbReference type="EMBL" id="JAGGKQ010000028">
    <property type="protein sequence ID" value="MBP1923726.1"/>
    <property type="molecule type" value="Genomic_DNA"/>
</dbReference>